<evidence type="ECO:0000259" key="6">
    <source>
        <dbReference type="Pfam" id="PF00999"/>
    </source>
</evidence>
<keyword evidence="4 5" id="KW-0472">Membrane</keyword>
<dbReference type="Pfam" id="PF00999">
    <property type="entry name" value="Na_H_Exchanger"/>
    <property type="match status" value="1"/>
</dbReference>
<sequence>MMVERKSKQRKSVLILGVASVLLGVGLADLLGLSPILTCMAIGAVFINLIRSEGEYLRKTIEIIMPPLYVLFFTLAGMELRLNLLGAGGLMLIIFITSRSAGKIMGASLPLKFLDAPSSLRYTGIAMLSQAGVAVGLAAYARPELAGVPGGSEVAALSFTVVLATSVVFEIVGPIGARIALDRADEIGQA</sequence>
<dbReference type="InterPro" id="IPR006153">
    <property type="entry name" value="Cation/H_exchanger_TM"/>
</dbReference>
<accession>A0A133UBE5</accession>
<dbReference type="GO" id="GO:0015297">
    <property type="term" value="F:antiporter activity"/>
    <property type="evidence" value="ECO:0007669"/>
    <property type="project" value="InterPro"/>
</dbReference>
<feature type="transmembrane region" description="Helical" evidence="5">
    <location>
        <begin position="122"/>
        <end position="142"/>
    </location>
</feature>
<dbReference type="InterPro" id="IPR038770">
    <property type="entry name" value="Na+/solute_symporter_sf"/>
</dbReference>
<feature type="transmembrane region" description="Helical" evidence="5">
    <location>
        <begin position="84"/>
        <end position="101"/>
    </location>
</feature>
<evidence type="ECO:0000256" key="3">
    <source>
        <dbReference type="ARBA" id="ARBA00022989"/>
    </source>
</evidence>
<reference evidence="7 8" key="1">
    <citation type="journal article" date="2016" name="Sci. Rep.">
        <title>Metabolic traits of an uncultured archaeal lineage -MSBL1- from brine pools of the Red Sea.</title>
        <authorList>
            <person name="Mwirichia R."/>
            <person name="Alam I."/>
            <person name="Rashid M."/>
            <person name="Vinu M."/>
            <person name="Ba-Alawi W."/>
            <person name="Anthony Kamau A."/>
            <person name="Kamanda Ngugi D."/>
            <person name="Goker M."/>
            <person name="Klenk H.P."/>
            <person name="Bajic V."/>
            <person name="Stingl U."/>
        </authorList>
    </citation>
    <scope>NUCLEOTIDE SEQUENCE [LARGE SCALE GENOMIC DNA]</scope>
    <source>
        <strain evidence="7">SCGC-AAA259A05</strain>
    </source>
</reference>
<dbReference type="PANTHER" id="PTHR43021:SF2">
    <property type="entry name" value="CATION_H+ EXCHANGER DOMAIN-CONTAINING PROTEIN"/>
    <property type="match status" value="1"/>
</dbReference>
<evidence type="ECO:0000313" key="7">
    <source>
        <dbReference type="EMBL" id="KXA91497.1"/>
    </source>
</evidence>
<feature type="domain" description="Cation/H+ exchanger transmembrane" evidence="6">
    <location>
        <begin position="6"/>
        <end position="168"/>
    </location>
</feature>
<dbReference type="EMBL" id="LHXJ01000007">
    <property type="protein sequence ID" value="KXA91497.1"/>
    <property type="molecule type" value="Genomic_DNA"/>
</dbReference>
<evidence type="ECO:0000256" key="2">
    <source>
        <dbReference type="ARBA" id="ARBA00022692"/>
    </source>
</evidence>
<name>A0A133UBE5_9EURY</name>
<keyword evidence="2 5" id="KW-0812">Transmembrane</keyword>
<dbReference type="Proteomes" id="UP000070163">
    <property type="component" value="Unassembled WGS sequence"/>
</dbReference>
<dbReference type="GO" id="GO:1902600">
    <property type="term" value="P:proton transmembrane transport"/>
    <property type="evidence" value="ECO:0007669"/>
    <property type="project" value="InterPro"/>
</dbReference>
<dbReference type="PANTHER" id="PTHR43021">
    <property type="entry name" value="NA(+)/H(+) ANTIPORTER-RELATED"/>
    <property type="match status" value="1"/>
</dbReference>
<keyword evidence="8" id="KW-1185">Reference proteome</keyword>
<feature type="transmembrane region" description="Helical" evidence="5">
    <location>
        <begin position="34"/>
        <end position="50"/>
    </location>
</feature>
<dbReference type="GO" id="GO:0016020">
    <property type="term" value="C:membrane"/>
    <property type="evidence" value="ECO:0007669"/>
    <property type="project" value="UniProtKB-SubCell"/>
</dbReference>
<evidence type="ECO:0000256" key="1">
    <source>
        <dbReference type="ARBA" id="ARBA00004141"/>
    </source>
</evidence>
<comment type="subcellular location">
    <subcellularLocation>
        <location evidence="1">Membrane</location>
        <topology evidence="1">Multi-pass membrane protein</topology>
    </subcellularLocation>
</comment>
<keyword evidence="3 5" id="KW-1133">Transmembrane helix</keyword>
<proteinExistence type="predicted"/>
<dbReference type="Gene3D" id="1.20.1530.20">
    <property type="match status" value="1"/>
</dbReference>
<comment type="caution">
    <text evidence="7">The sequence shown here is derived from an EMBL/GenBank/DDBJ whole genome shotgun (WGS) entry which is preliminary data.</text>
</comment>
<dbReference type="AlphaFoldDB" id="A0A133UBE5"/>
<evidence type="ECO:0000256" key="4">
    <source>
        <dbReference type="ARBA" id="ARBA00023136"/>
    </source>
</evidence>
<evidence type="ECO:0000313" key="8">
    <source>
        <dbReference type="Proteomes" id="UP000070163"/>
    </source>
</evidence>
<evidence type="ECO:0000256" key="5">
    <source>
        <dbReference type="SAM" id="Phobius"/>
    </source>
</evidence>
<protein>
    <recommendedName>
        <fullName evidence="6">Cation/H+ exchanger transmembrane domain-containing protein</fullName>
    </recommendedName>
</protein>
<organism evidence="7 8">
    <name type="scientific">candidate division MSBL1 archaeon SCGC-AAA259A05</name>
    <dbReference type="NCBI Taxonomy" id="1698259"/>
    <lineage>
        <taxon>Archaea</taxon>
        <taxon>Methanobacteriati</taxon>
        <taxon>Methanobacteriota</taxon>
        <taxon>candidate division MSBL1</taxon>
    </lineage>
</organism>
<feature type="transmembrane region" description="Helical" evidence="5">
    <location>
        <begin position="154"/>
        <end position="173"/>
    </location>
</feature>
<gene>
    <name evidence="7" type="ORF">AKJ57_00985</name>
</gene>